<protein>
    <submittedName>
        <fullName evidence="3">Uncharacterized protein</fullName>
    </submittedName>
</protein>
<organism evidence="3">
    <name type="scientific">Chrysotila carterae</name>
    <name type="common">Marine alga</name>
    <name type="synonym">Syracosphaera carterae</name>
    <dbReference type="NCBI Taxonomy" id="13221"/>
    <lineage>
        <taxon>Eukaryota</taxon>
        <taxon>Haptista</taxon>
        <taxon>Haptophyta</taxon>
        <taxon>Prymnesiophyceae</taxon>
        <taxon>Isochrysidales</taxon>
        <taxon>Isochrysidaceae</taxon>
        <taxon>Chrysotila</taxon>
    </lineage>
</organism>
<feature type="region of interest" description="Disordered" evidence="1">
    <location>
        <begin position="210"/>
        <end position="323"/>
    </location>
</feature>
<proteinExistence type="predicted"/>
<feature type="transmembrane region" description="Helical" evidence="2">
    <location>
        <begin position="36"/>
        <end position="57"/>
    </location>
</feature>
<dbReference type="EMBL" id="HBIZ01007982">
    <property type="protein sequence ID" value="CAE0752018.1"/>
    <property type="molecule type" value="Transcribed_RNA"/>
</dbReference>
<keyword evidence="2" id="KW-0472">Membrane</keyword>
<evidence type="ECO:0000256" key="1">
    <source>
        <dbReference type="SAM" id="MobiDB-lite"/>
    </source>
</evidence>
<gene>
    <name evidence="3" type="ORF">PCAR00345_LOCUS4603</name>
</gene>
<dbReference type="AlphaFoldDB" id="A0A7S4B2U5"/>
<feature type="compositionally biased region" description="Basic residues" evidence="1">
    <location>
        <begin position="394"/>
        <end position="403"/>
    </location>
</feature>
<feature type="compositionally biased region" description="Polar residues" evidence="1">
    <location>
        <begin position="285"/>
        <end position="300"/>
    </location>
</feature>
<feature type="region of interest" description="Disordered" evidence="1">
    <location>
        <begin position="355"/>
        <end position="417"/>
    </location>
</feature>
<feature type="region of interest" description="Disordered" evidence="1">
    <location>
        <begin position="142"/>
        <end position="189"/>
    </location>
</feature>
<evidence type="ECO:0000313" key="3">
    <source>
        <dbReference type="EMBL" id="CAE0752018.1"/>
    </source>
</evidence>
<sequence length="444" mass="46918">MSAPTAPPPFGPIIELGSNAHDEDNLVIRLPLQKTGAILLFVLIGLLLCLCGLCICARQNRGCKRWLAKMLGLTPNDPLMGKDYGPTSSLHGPRGSHHHGAPSKCTVLTGSEVPTAMSATSSSALGSPDGLDLEEAQKAKATCNRRTEYSASSELSLEGHALRPVPSPRTRGSALNRNPRNSHGADLSGVEIDGIPSNFVYHQPSLAKELQRRSSVESPVQPREEAVAHACSHRMKATSAADHQPEVPMKPESPPPNCKFSAASKDTSKFASGSKGASKVDLRSGSDSCSPSIRQRNSGDSAFASPPTGMPPAGQPSSTPSMSPDVLLAVADQEAAAELAVMGLFRHGSLQRELYQRVSGEPSRESSARTESSFSSKAEGQPCAAESTSGPLARARKARKKPHAKGDAGAKQPADMVLGDEAGIFKNTNLQRRLQERVSFEEAK</sequence>
<evidence type="ECO:0000256" key="2">
    <source>
        <dbReference type="SAM" id="Phobius"/>
    </source>
</evidence>
<name>A0A7S4B2U5_CHRCT</name>
<keyword evidence="2" id="KW-0812">Transmembrane</keyword>
<accession>A0A7S4B2U5</accession>
<keyword evidence="2" id="KW-1133">Transmembrane helix</keyword>
<reference evidence="3" key="1">
    <citation type="submission" date="2021-01" db="EMBL/GenBank/DDBJ databases">
        <authorList>
            <person name="Corre E."/>
            <person name="Pelletier E."/>
            <person name="Niang G."/>
            <person name="Scheremetjew M."/>
            <person name="Finn R."/>
            <person name="Kale V."/>
            <person name="Holt S."/>
            <person name="Cochrane G."/>
            <person name="Meng A."/>
            <person name="Brown T."/>
            <person name="Cohen L."/>
        </authorList>
    </citation>
    <scope>NUCLEOTIDE SEQUENCE</scope>
    <source>
        <strain evidence="3">CCMP645</strain>
    </source>
</reference>